<feature type="transmembrane region" description="Helical" evidence="12">
    <location>
        <begin position="95"/>
        <end position="113"/>
    </location>
</feature>
<gene>
    <name evidence="12 15" type="primary">mraY</name>
    <name evidence="15" type="ORF">AWY79_05875</name>
    <name evidence="16" type="ORF">EDC59_10145</name>
</gene>
<evidence type="ECO:0000256" key="8">
    <source>
        <dbReference type="ARBA" id="ARBA00022989"/>
    </source>
</evidence>
<dbReference type="AlphaFoldDB" id="A0A126QL18"/>
<evidence type="ECO:0000256" key="10">
    <source>
        <dbReference type="ARBA" id="ARBA00023306"/>
    </source>
</evidence>
<feature type="transmembrane region" description="Helical" evidence="12">
    <location>
        <begin position="285"/>
        <end position="308"/>
    </location>
</feature>
<reference evidence="16 18" key="2">
    <citation type="submission" date="2019-03" db="EMBL/GenBank/DDBJ databases">
        <title>Genomic Encyclopedia of Type Strains, Phase IV (KMG-IV): sequencing the most valuable type-strain genomes for metagenomic binning, comparative biology and taxonomic classification.</title>
        <authorList>
            <person name="Goeker M."/>
        </authorList>
    </citation>
    <scope>NUCLEOTIDE SEQUENCE [LARGE SCALE GENOMIC DNA]</scope>
    <source>
        <strain evidence="16 18">DSM 101483</strain>
    </source>
</reference>
<keyword evidence="8 12" id="KW-1133">Transmembrane helix</keyword>
<evidence type="ECO:0000256" key="12">
    <source>
        <dbReference type="HAMAP-Rule" id="MF_00038"/>
    </source>
</evidence>
<keyword evidence="7 12" id="KW-0573">Peptidoglycan synthesis</keyword>
<dbReference type="Pfam" id="PF00953">
    <property type="entry name" value="Glycos_transf_4"/>
    <property type="match status" value="1"/>
</dbReference>
<dbReference type="EMBL" id="SOBK01000001">
    <property type="protein sequence ID" value="TDT91648.1"/>
    <property type="molecule type" value="Genomic_DNA"/>
</dbReference>
<keyword evidence="5 12" id="KW-0812">Transmembrane</keyword>
<keyword evidence="4 12" id="KW-0808">Transferase</keyword>
<dbReference type="GO" id="GO:0008360">
    <property type="term" value="P:regulation of cell shape"/>
    <property type="evidence" value="ECO:0007669"/>
    <property type="project" value="UniProtKB-KW"/>
</dbReference>
<keyword evidence="11 12" id="KW-0961">Cell wall biogenesis/degradation</keyword>
<dbReference type="EMBL" id="CP014206">
    <property type="protein sequence ID" value="AMK10671.1"/>
    <property type="molecule type" value="Genomic_DNA"/>
</dbReference>
<dbReference type="GO" id="GO:0009252">
    <property type="term" value="P:peptidoglycan biosynthetic process"/>
    <property type="evidence" value="ECO:0007669"/>
    <property type="project" value="UniProtKB-UniRule"/>
</dbReference>
<evidence type="ECO:0000256" key="2">
    <source>
        <dbReference type="ARBA" id="ARBA00005583"/>
    </source>
</evidence>
<comment type="catalytic activity">
    <reaction evidence="12">
        <text>UDP-N-acetyl-alpha-D-muramoyl-L-alanyl-gamma-D-glutamyl-meso-2,6-diaminopimeloyl-D-alanyl-D-alanine + di-trans,octa-cis-undecaprenyl phosphate = di-trans,octa-cis-undecaprenyl diphospho-N-acetyl-alpha-D-muramoyl-L-alanyl-D-glutamyl-meso-2,6-diaminopimeloyl-D-alanyl-D-alanine + UMP</text>
        <dbReference type="Rhea" id="RHEA:28386"/>
        <dbReference type="ChEBI" id="CHEBI:57865"/>
        <dbReference type="ChEBI" id="CHEBI:60392"/>
        <dbReference type="ChEBI" id="CHEBI:61386"/>
        <dbReference type="ChEBI" id="CHEBI:61387"/>
        <dbReference type="EC" id="2.7.8.13"/>
    </reaction>
</comment>
<name>A0A126QL18_9BACT</name>
<evidence type="ECO:0000256" key="9">
    <source>
        <dbReference type="ARBA" id="ARBA00023136"/>
    </source>
</evidence>
<evidence type="ECO:0000313" key="17">
    <source>
        <dbReference type="Proteomes" id="UP000055611"/>
    </source>
</evidence>
<comment type="subcellular location">
    <subcellularLocation>
        <location evidence="12">Cell membrane</location>
        <topology evidence="12">Multi-pass membrane protein</topology>
    </subcellularLocation>
    <subcellularLocation>
        <location evidence="1">Membrane</location>
        <topology evidence="1">Multi-pass membrane protein</topology>
    </subcellularLocation>
</comment>
<feature type="transmembrane region" description="Helical" evidence="12">
    <location>
        <begin position="133"/>
        <end position="149"/>
    </location>
</feature>
<evidence type="ECO:0000256" key="1">
    <source>
        <dbReference type="ARBA" id="ARBA00004141"/>
    </source>
</evidence>
<feature type="binding site" evidence="14">
    <location>
        <position position="189"/>
    </location>
    <ligand>
        <name>Mg(2+)</name>
        <dbReference type="ChEBI" id="CHEBI:18420"/>
    </ligand>
</feature>
<sequence>MIYNLLVPFSTDVGVLNVFRYITFRSVWALLTALILSILFGPAMIRWLTRIKCGQYIREDGPKHQSKQGTPTMGGIMILFSVGISTLLWADLSNIYVWLTLLVFAGFSAIGFADDYLKVVKRRNLGLSAKAKFLLQCLVAAAAIAMLIHEPAYSTRLSVPFFKNFNPDLGWFYLPFAMVVMVGASNAVNLTDGLDGLAIGPMVVAMACFAIFIYVSGHATMAEYLQVQNIQGIGEVTVFCGAMVGAGLGFLWFNAHPAQVFMGDVGSLGLGGALGFVAVLAKQELLLAIVGGVFVFETLSVILQVGYFKLTGGKRIFKMAPLHHHFELKGIPESKIIVRFWILSILMALMALSTLKLR</sequence>
<evidence type="ECO:0000313" key="16">
    <source>
        <dbReference type="EMBL" id="TDT91648.1"/>
    </source>
</evidence>
<dbReference type="GO" id="GO:0008963">
    <property type="term" value="F:phospho-N-acetylmuramoyl-pentapeptide-transferase activity"/>
    <property type="evidence" value="ECO:0007669"/>
    <property type="project" value="UniProtKB-UniRule"/>
</dbReference>
<keyword evidence="6 12" id="KW-0133">Cell shape</keyword>
<dbReference type="InterPro" id="IPR000715">
    <property type="entry name" value="Glycosyl_transferase_4"/>
</dbReference>
<dbReference type="GO" id="GO:0005886">
    <property type="term" value="C:plasma membrane"/>
    <property type="evidence" value="ECO:0007669"/>
    <property type="project" value="UniProtKB-SubCell"/>
</dbReference>
<dbReference type="PROSITE" id="PS01347">
    <property type="entry name" value="MRAY_1"/>
    <property type="match status" value="1"/>
</dbReference>
<dbReference type="RefSeq" id="WP_066801522.1">
    <property type="nucleotide sequence ID" value="NZ_CP014206.1"/>
</dbReference>
<protein>
    <recommendedName>
        <fullName evidence="12 13">Phospho-N-acetylmuramoyl-pentapeptide-transferase</fullName>
        <ecNumber evidence="12 13">2.7.8.13</ecNumber>
    </recommendedName>
    <alternativeName>
        <fullName evidence="12">UDP-MurNAc-pentapeptide phosphotransferase</fullName>
    </alternativeName>
</protein>
<evidence type="ECO:0000256" key="5">
    <source>
        <dbReference type="ARBA" id="ARBA00022692"/>
    </source>
</evidence>
<feature type="binding site" evidence="14">
    <location>
        <position position="264"/>
    </location>
    <ligand>
        <name>Mg(2+)</name>
        <dbReference type="ChEBI" id="CHEBI:18420"/>
    </ligand>
</feature>
<dbReference type="InterPro" id="IPR018480">
    <property type="entry name" value="PNAcMuramoyl-5peptid_Trfase_CS"/>
</dbReference>
<keyword evidence="9 12" id="KW-0472">Membrane</keyword>
<evidence type="ECO:0000256" key="6">
    <source>
        <dbReference type="ARBA" id="ARBA00022960"/>
    </source>
</evidence>
<comment type="function">
    <text evidence="12">Catalyzes the initial step of the lipid cycle reactions in the biosynthesis of the cell wall peptidoglycan: transfers peptidoglycan precursor phospho-MurNAc-pentapeptide from UDP-MurNAc-pentapeptide onto the lipid carrier undecaprenyl phosphate, yielding undecaprenyl-pyrophosphoryl-MurNAc-pentapeptide, known as lipid I.</text>
</comment>
<dbReference type="CDD" id="cd06852">
    <property type="entry name" value="GT_MraY"/>
    <property type="match status" value="1"/>
</dbReference>
<evidence type="ECO:0000256" key="4">
    <source>
        <dbReference type="ARBA" id="ARBA00022679"/>
    </source>
</evidence>
<comment type="pathway">
    <text evidence="12">Cell wall biogenesis; peptidoglycan biosynthesis.</text>
</comment>
<dbReference type="PANTHER" id="PTHR22926:SF5">
    <property type="entry name" value="PHOSPHO-N-ACETYLMURAMOYL-PENTAPEPTIDE-TRANSFERASE HOMOLOG"/>
    <property type="match status" value="1"/>
</dbReference>
<evidence type="ECO:0000256" key="7">
    <source>
        <dbReference type="ARBA" id="ARBA00022984"/>
    </source>
</evidence>
<dbReference type="OrthoDB" id="9805475at2"/>
<feature type="transmembrane region" description="Helical" evidence="12">
    <location>
        <begin position="336"/>
        <end position="355"/>
    </location>
</feature>
<reference evidence="15 17" key="1">
    <citation type="journal article" date="2016" name="Front. Microbiol.">
        <title>Genome Sequence of the Piezophilic, Mesophilic Sulfate-Reducing Bacterium Desulfovibrio indicus J2T.</title>
        <authorList>
            <person name="Cao J."/>
            <person name="Maignien L."/>
            <person name="Shao Z."/>
            <person name="Alain K."/>
            <person name="Jebbar M."/>
        </authorList>
    </citation>
    <scope>NUCLEOTIDE SEQUENCE [LARGE SCALE GENOMIC DNA]</scope>
    <source>
        <strain evidence="15 17">J2</strain>
    </source>
</reference>
<dbReference type="Pfam" id="PF10555">
    <property type="entry name" value="MraY_sig1"/>
    <property type="match status" value="1"/>
</dbReference>
<dbReference type="GO" id="GO:0051301">
    <property type="term" value="P:cell division"/>
    <property type="evidence" value="ECO:0007669"/>
    <property type="project" value="UniProtKB-KW"/>
</dbReference>
<evidence type="ECO:0000256" key="13">
    <source>
        <dbReference type="NCBIfam" id="TIGR00445"/>
    </source>
</evidence>
<evidence type="ECO:0000256" key="3">
    <source>
        <dbReference type="ARBA" id="ARBA00022618"/>
    </source>
</evidence>
<dbReference type="NCBIfam" id="TIGR00445">
    <property type="entry name" value="mraY"/>
    <property type="match status" value="1"/>
</dbReference>
<dbReference type="PROSITE" id="PS01348">
    <property type="entry name" value="MRAY_2"/>
    <property type="match status" value="1"/>
</dbReference>
<proteinExistence type="inferred from homology"/>
<dbReference type="GO" id="GO:0071555">
    <property type="term" value="P:cell wall organization"/>
    <property type="evidence" value="ECO:0007669"/>
    <property type="project" value="UniProtKB-KW"/>
</dbReference>
<dbReference type="HAMAP" id="MF_00038">
    <property type="entry name" value="MraY"/>
    <property type="match status" value="1"/>
</dbReference>
<feature type="transmembrane region" description="Helical" evidence="12">
    <location>
        <begin position="27"/>
        <end position="48"/>
    </location>
</feature>
<dbReference type="GO" id="GO:0046872">
    <property type="term" value="F:metal ion binding"/>
    <property type="evidence" value="ECO:0007669"/>
    <property type="project" value="UniProtKB-KW"/>
</dbReference>
<dbReference type="Proteomes" id="UP000055611">
    <property type="component" value="Chromosome"/>
</dbReference>
<keyword evidence="17" id="KW-1185">Reference proteome</keyword>
<keyword evidence="3 12" id="KW-0132">Cell division</keyword>
<organism evidence="16 18">
    <name type="scientific">Pseudodesulfovibrio indicus</name>
    <dbReference type="NCBI Taxonomy" id="1716143"/>
    <lineage>
        <taxon>Bacteria</taxon>
        <taxon>Pseudomonadati</taxon>
        <taxon>Thermodesulfobacteriota</taxon>
        <taxon>Desulfovibrionia</taxon>
        <taxon>Desulfovibrionales</taxon>
        <taxon>Desulfovibrionaceae</taxon>
    </lineage>
</organism>
<feature type="transmembrane region" description="Helical" evidence="12">
    <location>
        <begin position="169"/>
        <end position="190"/>
    </location>
</feature>
<keyword evidence="12" id="KW-1003">Cell membrane</keyword>
<dbReference type="KEGG" id="dej:AWY79_05875"/>
<comment type="cofactor">
    <cofactor evidence="12 14">
        <name>Mg(2+)</name>
        <dbReference type="ChEBI" id="CHEBI:18420"/>
    </cofactor>
</comment>
<comment type="similarity">
    <text evidence="2 12">Belongs to the glycosyltransferase 4 family. MraY subfamily.</text>
</comment>
<evidence type="ECO:0000256" key="14">
    <source>
        <dbReference type="PIRSR" id="PIRSR600715-1"/>
    </source>
</evidence>
<dbReference type="InterPro" id="IPR003524">
    <property type="entry name" value="PNAcMuramoyl-5peptid_Trfase"/>
</dbReference>
<accession>A0A126QL18</accession>
<keyword evidence="12 14" id="KW-0460">Magnesium</keyword>
<evidence type="ECO:0000313" key="15">
    <source>
        <dbReference type="EMBL" id="AMK10671.1"/>
    </source>
</evidence>
<dbReference type="Proteomes" id="UP000295506">
    <property type="component" value="Unassembled WGS sequence"/>
</dbReference>
<feature type="transmembrane region" description="Helical" evidence="12">
    <location>
        <begin position="197"/>
        <end position="216"/>
    </location>
</feature>
<dbReference type="PANTHER" id="PTHR22926">
    <property type="entry name" value="PHOSPHO-N-ACETYLMURAMOYL-PENTAPEPTIDE-TRANSFERASE"/>
    <property type="match status" value="1"/>
</dbReference>
<evidence type="ECO:0000313" key="18">
    <source>
        <dbReference type="Proteomes" id="UP000295506"/>
    </source>
</evidence>
<evidence type="ECO:0000256" key="11">
    <source>
        <dbReference type="ARBA" id="ARBA00023316"/>
    </source>
</evidence>
<feature type="transmembrane region" description="Helical" evidence="12">
    <location>
        <begin position="236"/>
        <end position="253"/>
    </location>
</feature>
<keyword evidence="10 12" id="KW-0131">Cell cycle</keyword>
<dbReference type="EC" id="2.7.8.13" evidence="12 13"/>
<feature type="transmembrane region" description="Helical" evidence="12">
    <location>
        <begin position="69"/>
        <end position="89"/>
    </location>
</feature>
<feature type="transmembrane region" description="Helical" evidence="12">
    <location>
        <begin position="260"/>
        <end position="279"/>
    </location>
</feature>
<keyword evidence="12 14" id="KW-0479">Metal-binding</keyword>